<comment type="caution">
    <text evidence="2">The sequence shown here is derived from an EMBL/GenBank/DDBJ whole genome shotgun (WGS) entry which is preliminary data.</text>
</comment>
<organism evidence="2 3">
    <name type="scientific">Ralstonia solanacearum (strain UW551)</name>
    <dbReference type="NCBI Taxonomy" id="342110"/>
    <lineage>
        <taxon>Bacteria</taxon>
        <taxon>Pseudomonadati</taxon>
        <taxon>Pseudomonadota</taxon>
        <taxon>Betaproteobacteria</taxon>
        <taxon>Burkholderiales</taxon>
        <taxon>Burkholderiaceae</taxon>
        <taxon>Ralstonia</taxon>
        <taxon>Ralstonia solanacearum species complex</taxon>
    </lineage>
</organism>
<accession>A0AB33V9G1</accession>
<dbReference type="InterPro" id="IPR038078">
    <property type="entry name" value="PhoU-like_sf"/>
</dbReference>
<gene>
    <name evidence="2" type="ORF">RRSL_00140</name>
</gene>
<dbReference type="EMBL" id="AAKL01000097">
    <property type="protein sequence ID" value="EAP70647.1"/>
    <property type="molecule type" value="Genomic_DNA"/>
</dbReference>
<dbReference type="InterPro" id="IPR052912">
    <property type="entry name" value="UPF0111_domain"/>
</dbReference>
<dbReference type="PANTHER" id="PTHR37298">
    <property type="entry name" value="UPF0111 PROTEIN YKAA"/>
    <property type="match status" value="1"/>
</dbReference>
<dbReference type="AlphaFoldDB" id="A0AB33V9G1"/>
<dbReference type="InterPro" id="IPR018445">
    <property type="entry name" value="Put_Phosphate_transp_reg"/>
</dbReference>
<comment type="similarity">
    <text evidence="1">Belongs to the UPF0111 family.</text>
</comment>
<sequence length="243" mass="27197">MAAAPVKYCVFTTTLAGCAGVALPNFSVLPFPRSIMFGRFMPTEGKFFEYFNQHAECAVKAAHALKDLVNDLPNAEMHARNVQSIEKKADRITHDTVELLHKTFITPLDRDEIHKLITTMDDILDLMEDVSLTISLYDVTNVTDEARQLASISVSCCEEVRKAVALLDDMNNGRQILTIAQEIDRLESEADRVMRAAMAKLFRTESDIKLLIKLKAIYEQLESITDCCEDVANIIEGIVLENA</sequence>
<dbReference type="Proteomes" id="UP000005933">
    <property type="component" value="Unassembled WGS sequence"/>
</dbReference>
<reference evidence="2 3" key="1">
    <citation type="journal article" date="2006" name="Mol. Plant Microbe Interact.">
        <title>Identification of open reading frames unique to a select agent: Ralstonia solanacearum race 3 biovar 2.</title>
        <authorList>
            <person name="Gabriel D.W."/>
            <person name="Allen C."/>
            <person name="Schell M."/>
            <person name="Denny T.P."/>
            <person name="Greenberg J.T."/>
            <person name="Duan Y.P."/>
            <person name="Flores-Cruz Z."/>
            <person name="Huang Q."/>
            <person name="Clifford J.M."/>
            <person name="Presting G."/>
            <person name="Gonzalez E.T."/>
            <person name="Reddy J."/>
            <person name="Elphinstone J."/>
            <person name="Swanson J."/>
            <person name="Yao J."/>
            <person name="Mulholland V."/>
            <person name="Liu L."/>
            <person name="Farmerie W."/>
            <person name="Patnaikuni M."/>
            <person name="Balogh B."/>
            <person name="Norman D."/>
            <person name="Alvarez A."/>
            <person name="Castillo J.A."/>
            <person name="Jones J."/>
            <person name="Saddler G."/>
            <person name="Walunas T."/>
            <person name="Zhukov A."/>
            <person name="Mikhailova N."/>
        </authorList>
    </citation>
    <scope>NUCLEOTIDE SEQUENCE [LARGE SCALE GENOMIC DNA]</scope>
    <source>
        <strain evidence="2 3">UW551</strain>
    </source>
</reference>
<dbReference type="PANTHER" id="PTHR37298:SF1">
    <property type="entry name" value="UPF0111 PROTEIN YKAA"/>
    <property type="match status" value="1"/>
</dbReference>
<evidence type="ECO:0000313" key="3">
    <source>
        <dbReference type="Proteomes" id="UP000005933"/>
    </source>
</evidence>
<evidence type="ECO:0000313" key="2">
    <source>
        <dbReference type="EMBL" id="EAP70647.1"/>
    </source>
</evidence>
<dbReference type="Gene3D" id="1.20.58.220">
    <property type="entry name" value="Phosphate transport system protein phou homolog 2, domain 2"/>
    <property type="match status" value="1"/>
</dbReference>
<dbReference type="SUPFAM" id="SSF109755">
    <property type="entry name" value="PhoU-like"/>
    <property type="match status" value="1"/>
</dbReference>
<name>A0AB33V9G1_RALSU</name>
<dbReference type="PROSITE" id="PS51257">
    <property type="entry name" value="PROKAR_LIPOPROTEIN"/>
    <property type="match status" value="1"/>
</dbReference>
<evidence type="ECO:0000256" key="1">
    <source>
        <dbReference type="ARBA" id="ARBA00008591"/>
    </source>
</evidence>
<dbReference type="Pfam" id="PF01865">
    <property type="entry name" value="PhoU_div"/>
    <property type="match status" value="1"/>
</dbReference>
<protein>
    <submittedName>
        <fullName evidence="2">Pit accessory protein</fullName>
    </submittedName>
</protein>
<proteinExistence type="inferred from homology"/>